<feature type="domain" description="Homing endonuclease LAGLIDADG" evidence="1">
    <location>
        <begin position="276"/>
        <end position="352"/>
    </location>
</feature>
<keyword evidence="3" id="KW-1185">Reference proteome</keyword>
<dbReference type="OrthoDB" id="961985at2"/>
<comment type="caution">
    <text evidence="2">The sequence shown here is derived from an EMBL/GenBank/DDBJ whole genome shotgun (WGS) entry which is preliminary data.</text>
</comment>
<evidence type="ECO:0000313" key="2">
    <source>
        <dbReference type="EMBL" id="PAB60995.1"/>
    </source>
</evidence>
<dbReference type="InterPro" id="IPR027434">
    <property type="entry name" value="Homing_endonucl"/>
</dbReference>
<organism evidence="2 3">
    <name type="scientific">Anaeromicrobium sediminis</name>
    <dbReference type="NCBI Taxonomy" id="1478221"/>
    <lineage>
        <taxon>Bacteria</taxon>
        <taxon>Bacillati</taxon>
        <taxon>Bacillota</taxon>
        <taxon>Clostridia</taxon>
        <taxon>Peptostreptococcales</taxon>
        <taxon>Thermotaleaceae</taxon>
        <taxon>Anaeromicrobium</taxon>
    </lineage>
</organism>
<sequence length="378" mass="44656">MKWTNEEINLLKEKYGTMKLKDLIGKFFPYRSIDSVSGKAGSLGLRNHDGKKQKLWTSQEEKILKEIYGTMKLEEMVKLYFQHRSIESLSNKARQLGLRDSNKNHQKIWTKNEEQILKRVYGKIKVEEILKRYFPDRTIHSIYYKATKLGLKGKTNYNVDYFEVIDGEEKAYWLGFIYADGWITDTSNGYELGIELNIDDYKHLLKFYKAIDMKNKIPMKRERNNPSGSKKIKMCSIKIGSKKTYDDLINKGIKKNKSKTIEFPDEKIVPQHLMKHFIRGLIDGDGNYTHWYDSDNDRYITRVKLTTGSKSFAYKFSEYINTSVFINSKIWKDRGAYNVVVGNKNEAVNFMKWIYKEQTICLDRKKVDVDKILEFYRK</sequence>
<evidence type="ECO:0000259" key="1">
    <source>
        <dbReference type="Pfam" id="PF14528"/>
    </source>
</evidence>
<gene>
    <name evidence="2" type="ORF">CCE28_00760</name>
</gene>
<dbReference type="AlphaFoldDB" id="A0A267MQ17"/>
<dbReference type="SUPFAM" id="SSF55608">
    <property type="entry name" value="Homing endonucleases"/>
    <property type="match status" value="1"/>
</dbReference>
<dbReference type="Proteomes" id="UP000216024">
    <property type="component" value="Unassembled WGS sequence"/>
</dbReference>
<dbReference type="RefSeq" id="WP_095129985.1">
    <property type="nucleotide sequence ID" value="NZ_NIBG01000001.1"/>
</dbReference>
<dbReference type="GO" id="GO:0004519">
    <property type="term" value="F:endonuclease activity"/>
    <property type="evidence" value="ECO:0007669"/>
    <property type="project" value="InterPro"/>
</dbReference>
<evidence type="ECO:0000313" key="3">
    <source>
        <dbReference type="Proteomes" id="UP000216024"/>
    </source>
</evidence>
<reference evidence="2 3" key="1">
    <citation type="submission" date="2017-06" db="EMBL/GenBank/DDBJ databases">
        <title>Draft genome sequence of anaerobic fermentative bacterium Anaeromicrobium sediminis DY2726D isolated from West Pacific Ocean sediments.</title>
        <authorList>
            <person name="Zeng X."/>
        </authorList>
    </citation>
    <scope>NUCLEOTIDE SEQUENCE [LARGE SCALE GENOMIC DNA]</scope>
    <source>
        <strain evidence="2 3">DY2726D</strain>
    </source>
</reference>
<accession>A0A267MQ17</accession>
<name>A0A267MQ17_9FIRM</name>
<proteinExistence type="predicted"/>
<dbReference type="EMBL" id="NIBG01000001">
    <property type="protein sequence ID" value="PAB60995.1"/>
    <property type="molecule type" value="Genomic_DNA"/>
</dbReference>
<protein>
    <recommendedName>
        <fullName evidence="1">Homing endonuclease LAGLIDADG domain-containing protein</fullName>
    </recommendedName>
</protein>
<dbReference type="InterPro" id="IPR004860">
    <property type="entry name" value="LAGLIDADG_dom"/>
</dbReference>
<dbReference type="Gene3D" id="3.10.28.10">
    <property type="entry name" value="Homing endonucleases"/>
    <property type="match status" value="1"/>
</dbReference>
<dbReference type="Pfam" id="PF14528">
    <property type="entry name" value="LAGLIDADG_3"/>
    <property type="match status" value="1"/>
</dbReference>